<keyword evidence="7" id="KW-0804">Transcription</keyword>
<evidence type="ECO:0000256" key="9">
    <source>
        <dbReference type="PROSITE-ProRule" id="PRU00042"/>
    </source>
</evidence>
<feature type="region of interest" description="Disordered" evidence="10">
    <location>
        <begin position="742"/>
        <end position="833"/>
    </location>
</feature>
<keyword evidence="5" id="KW-0862">Zinc</keyword>
<sequence length="959" mass="102331">MIPGKLTTNSFQTSRTEMDPNMMTAQPFFFYTPEARTDNRHHGRFSQQHPQQHMAMAQLPVYPMVPTLPSTPMYARPNSSCSQVTAPPPTLYSNGPGVMTPVASPQPSHQKPTILLETDGMDDNLYFPSTPPLSSAGSSVSSPNTCDMLQTPMNPMFSGLDGLEDPKEMLEPVESVALDWSSCGSPPMTPVYLGQAQALSQSRPLKVSSPNFAPASTQNTTNSVASDLLSCPSLSPSPSPYARSVASGQDVDFCDPRNLTVGTATLTAATSNPTLAAEFPAFPTSSTAIAPPVAAPNFDFNPATPHGLPSFEDLSELESDDDFVNDLVNLAGTDVASSRPRACTGSSVVTLGHASFIGDDDFSFDDDASFITGATSPTSRTEMDPNMMTAQMGHSPFFFYTPEARTDNRHHGRFSQQHPQQHMAMAQLPVYPMVPTLPSTPMYSRPNSSCSQVPAPPPTLYSNGPGVMTPVASPQPSHQKPTILLETDGMDDNLYFPSTPPLSSAGSSVSSPNTCDMLQTPMNPMFSGLDGLEDPKEMLEPVESVALDWSSCGSPPMTPVYLGQAQAVSQSRPLKVSSPNFAPASTQNTTNSVASDLLSCPSLSPSPSPYARSVTSGQDVDFCDPRNLTVGTAALTAAASNPTLAAEFPAFPTSSTAIAPPVAAPNFDFNPATPHGLPSFEDLSELESDDDFVNDLVNLAGTDVASSRPRACTGSSVVTLGHASFIGDDDFSFDDDASFITGATSPVSCHSDADSHQDKRRRVSEEDSIPTMDVSADSATHASIQPQPAAEPTQSTGTSERRESSNSDGDASPSATTPLPAPTNRRGRKQSLTEDPSKTFVCELCNRRFRRQEHLKRHYRSLHTGDKPFECQDCGKKFSRSDNLAQHARTHGSGAIVMDLIDDGGVHSFDNMMIPQAEDYHHLGKVLFQVAAEVPGSASEFSSSDGESDQGKKKRKRAE</sequence>
<dbReference type="PROSITE" id="PS00028">
    <property type="entry name" value="ZINC_FINGER_C2H2_1"/>
    <property type="match status" value="2"/>
</dbReference>
<evidence type="ECO:0000256" key="5">
    <source>
        <dbReference type="ARBA" id="ARBA00022833"/>
    </source>
</evidence>
<dbReference type="GO" id="GO:0000785">
    <property type="term" value="C:chromatin"/>
    <property type="evidence" value="ECO:0007669"/>
    <property type="project" value="TreeGrafter"/>
</dbReference>
<dbReference type="GO" id="GO:0000978">
    <property type="term" value="F:RNA polymerase II cis-regulatory region sequence-specific DNA binding"/>
    <property type="evidence" value="ECO:0007669"/>
    <property type="project" value="InterPro"/>
</dbReference>
<dbReference type="STRING" id="100787.A0A0G4MLN3"/>
<proteinExistence type="predicted"/>
<dbReference type="SUPFAM" id="SSF57667">
    <property type="entry name" value="beta-beta-alpha zinc fingers"/>
    <property type="match status" value="1"/>
</dbReference>
<keyword evidence="3" id="KW-0677">Repeat</keyword>
<feature type="domain" description="C2H2-type" evidence="11">
    <location>
        <begin position="840"/>
        <end position="868"/>
    </location>
</feature>
<dbReference type="Pfam" id="PF00096">
    <property type="entry name" value="zf-C2H2"/>
    <property type="match status" value="2"/>
</dbReference>
<name>A0A0G4MLN3_VERLO</name>
<dbReference type="PROSITE" id="PS50157">
    <property type="entry name" value="ZINC_FINGER_C2H2_2"/>
    <property type="match status" value="2"/>
</dbReference>
<accession>A0A0G4MLN3</accession>
<feature type="compositionally biased region" description="Polar residues" evidence="10">
    <location>
        <begin position="777"/>
        <end position="798"/>
    </location>
</feature>
<evidence type="ECO:0000259" key="11">
    <source>
        <dbReference type="PROSITE" id="PS50157"/>
    </source>
</evidence>
<dbReference type="Gene3D" id="3.30.160.60">
    <property type="entry name" value="Classic Zinc Finger"/>
    <property type="match status" value="2"/>
</dbReference>
<dbReference type="Proteomes" id="UP000044602">
    <property type="component" value="Unassembled WGS sequence"/>
</dbReference>
<dbReference type="InterPro" id="IPR013087">
    <property type="entry name" value="Znf_C2H2_type"/>
</dbReference>
<keyword evidence="8" id="KW-0539">Nucleus</keyword>
<keyword evidence="4 9" id="KW-0863">Zinc-finger</keyword>
<dbReference type="PANTHER" id="PTHR40626">
    <property type="entry name" value="MIP31509P"/>
    <property type="match status" value="1"/>
</dbReference>
<dbReference type="InterPro" id="IPR036236">
    <property type="entry name" value="Znf_C2H2_sf"/>
</dbReference>
<gene>
    <name evidence="12" type="ORF">BN1708_006662</name>
</gene>
<dbReference type="GO" id="GO:0005634">
    <property type="term" value="C:nucleus"/>
    <property type="evidence" value="ECO:0007669"/>
    <property type="project" value="UniProtKB-SubCell"/>
</dbReference>
<dbReference type="PANTHER" id="PTHR40626:SF11">
    <property type="entry name" value="ZINC FINGER PROTEIN YPR022C"/>
    <property type="match status" value="1"/>
</dbReference>
<dbReference type="EMBL" id="CVQH01023416">
    <property type="protein sequence ID" value="CRK35161.1"/>
    <property type="molecule type" value="Genomic_DNA"/>
</dbReference>
<dbReference type="GO" id="GO:0008270">
    <property type="term" value="F:zinc ion binding"/>
    <property type="evidence" value="ECO:0007669"/>
    <property type="project" value="UniProtKB-KW"/>
</dbReference>
<comment type="subcellular location">
    <subcellularLocation>
        <location evidence="1">Nucleus</location>
    </subcellularLocation>
</comment>
<keyword evidence="6" id="KW-0805">Transcription regulation</keyword>
<evidence type="ECO:0000313" key="13">
    <source>
        <dbReference type="Proteomes" id="UP000044602"/>
    </source>
</evidence>
<evidence type="ECO:0000313" key="12">
    <source>
        <dbReference type="EMBL" id="CRK35161.1"/>
    </source>
</evidence>
<keyword evidence="13" id="KW-1185">Reference proteome</keyword>
<evidence type="ECO:0000256" key="7">
    <source>
        <dbReference type="ARBA" id="ARBA00023163"/>
    </source>
</evidence>
<evidence type="ECO:0000256" key="8">
    <source>
        <dbReference type="ARBA" id="ARBA00023242"/>
    </source>
</evidence>
<keyword evidence="2" id="KW-0479">Metal-binding</keyword>
<evidence type="ECO:0000256" key="2">
    <source>
        <dbReference type="ARBA" id="ARBA00022723"/>
    </source>
</evidence>
<feature type="region of interest" description="Disordered" evidence="10">
    <location>
        <begin position="938"/>
        <end position="959"/>
    </location>
</feature>
<dbReference type="FunFam" id="3.30.160.60:FF:000358">
    <property type="entry name" value="zinc finger protein 24"/>
    <property type="match status" value="1"/>
</dbReference>
<dbReference type="AlphaFoldDB" id="A0A0G4MLN3"/>
<reference evidence="12 13" key="1">
    <citation type="submission" date="2015-05" db="EMBL/GenBank/DDBJ databases">
        <authorList>
            <person name="Wang D.B."/>
            <person name="Wang M."/>
        </authorList>
    </citation>
    <scope>NUCLEOTIDE SEQUENCE [LARGE SCALE GENOMIC DNA]</scope>
    <source>
        <strain evidence="12">VL1</strain>
    </source>
</reference>
<feature type="domain" description="C2H2-type" evidence="11">
    <location>
        <begin position="869"/>
        <end position="891"/>
    </location>
</feature>
<organism evidence="12 13">
    <name type="scientific">Verticillium longisporum</name>
    <name type="common">Verticillium dahliae var. longisporum</name>
    <dbReference type="NCBI Taxonomy" id="100787"/>
    <lineage>
        <taxon>Eukaryota</taxon>
        <taxon>Fungi</taxon>
        <taxon>Dikarya</taxon>
        <taxon>Ascomycota</taxon>
        <taxon>Pezizomycotina</taxon>
        <taxon>Sordariomycetes</taxon>
        <taxon>Hypocreomycetidae</taxon>
        <taxon>Glomerellales</taxon>
        <taxon>Plectosphaerellaceae</taxon>
        <taxon>Verticillium</taxon>
    </lineage>
</organism>
<protein>
    <recommendedName>
        <fullName evidence="11">C2H2-type domain-containing protein</fullName>
    </recommendedName>
</protein>
<dbReference type="FunFam" id="3.30.160.60:FF:000141">
    <property type="entry name" value="C2H2 zinc finger protein"/>
    <property type="match status" value="1"/>
</dbReference>
<evidence type="ECO:0000256" key="10">
    <source>
        <dbReference type="SAM" id="MobiDB-lite"/>
    </source>
</evidence>
<dbReference type="InterPro" id="IPR051059">
    <property type="entry name" value="VerF-like"/>
</dbReference>
<evidence type="ECO:0000256" key="4">
    <source>
        <dbReference type="ARBA" id="ARBA00022771"/>
    </source>
</evidence>
<dbReference type="SMART" id="SM00355">
    <property type="entry name" value="ZnF_C2H2"/>
    <property type="match status" value="2"/>
</dbReference>
<evidence type="ECO:0000256" key="6">
    <source>
        <dbReference type="ARBA" id="ARBA00023015"/>
    </source>
</evidence>
<evidence type="ECO:0000256" key="3">
    <source>
        <dbReference type="ARBA" id="ARBA00022737"/>
    </source>
</evidence>
<evidence type="ECO:0000256" key="1">
    <source>
        <dbReference type="ARBA" id="ARBA00004123"/>
    </source>
</evidence>
<dbReference type="GO" id="GO:0000981">
    <property type="term" value="F:DNA-binding transcription factor activity, RNA polymerase II-specific"/>
    <property type="evidence" value="ECO:0007669"/>
    <property type="project" value="InterPro"/>
</dbReference>